<dbReference type="PANTHER" id="PTHR42847:SF4">
    <property type="entry name" value="ALKANESULFONATE MONOOXYGENASE-RELATED"/>
    <property type="match status" value="1"/>
</dbReference>
<keyword evidence="2" id="KW-0288">FMN</keyword>
<feature type="compositionally biased region" description="Basic and acidic residues" evidence="5">
    <location>
        <begin position="360"/>
        <end position="371"/>
    </location>
</feature>
<evidence type="ECO:0000259" key="6">
    <source>
        <dbReference type="Pfam" id="PF00296"/>
    </source>
</evidence>
<keyword evidence="8" id="KW-1185">Reference proteome</keyword>
<dbReference type="KEGG" id="spad:DVK44_31915"/>
<gene>
    <name evidence="7" type="ORF">DVK44_31915</name>
</gene>
<evidence type="ECO:0000256" key="3">
    <source>
        <dbReference type="ARBA" id="ARBA00023002"/>
    </source>
</evidence>
<dbReference type="Proteomes" id="UP000253868">
    <property type="component" value="Chromosome"/>
</dbReference>
<dbReference type="GO" id="GO:0016705">
    <property type="term" value="F:oxidoreductase activity, acting on paired donors, with incorporation or reduction of molecular oxygen"/>
    <property type="evidence" value="ECO:0007669"/>
    <property type="project" value="InterPro"/>
</dbReference>
<feature type="domain" description="Luciferase-like" evidence="6">
    <location>
        <begin position="21"/>
        <end position="330"/>
    </location>
</feature>
<dbReference type="OrthoDB" id="9814695at2"/>
<evidence type="ECO:0000313" key="8">
    <source>
        <dbReference type="Proteomes" id="UP000253868"/>
    </source>
</evidence>
<dbReference type="InterPro" id="IPR011251">
    <property type="entry name" value="Luciferase-like_dom"/>
</dbReference>
<organism evidence="7 8">
    <name type="scientific">Streptomyces paludis</name>
    <dbReference type="NCBI Taxonomy" id="2282738"/>
    <lineage>
        <taxon>Bacteria</taxon>
        <taxon>Bacillati</taxon>
        <taxon>Actinomycetota</taxon>
        <taxon>Actinomycetes</taxon>
        <taxon>Kitasatosporales</taxon>
        <taxon>Streptomycetaceae</taxon>
        <taxon>Streptomyces</taxon>
    </lineage>
</organism>
<reference evidence="8" key="1">
    <citation type="submission" date="2018-07" db="EMBL/GenBank/DDBJ databases">
        <authorList>
            <person name="Zhao J."/>
        </authorList>
    </citation>
    <scope>NUCLEOTIDE SEQUENCE [LARGE SCALE GENOMIC DNA]</scope>
    <source>
        <strain evidence="8">GSSD-12</strain>
    </source>
</reference>
<dbReference type="CDD" id="cd01094">
    <property type="entry name" value="Alkanesulfonate_monoxygenase"/>
    <property type="match status" value="1"/>
</dbReference>
<dbReference type="PANTHER" id="PTHR42847">
    <property type="entry name" value="ALKANESULFONATE MONOOXYGENASE"/>
    <property type="match status" value="1"/>
</dbReference>
<dbReference type="InterPro" id="IPR050172">
    <property type="entry name" value="SsuD_RutA_monooxygenase"/>
</dbReference>
<keyword evidence="3" id="KW-0560">Oxidoreductase</keyword>
<evidence type="ECO:0000256" key="5">
    <source>
        <dbReference type="SAM" id="MobiDB-lite"/>
    </source>
</evidence>
<evidence type="ECO:0000313" key="7">
    <source>
        <dbReference type="EMBL" id="AXG81556.1"/>
    </source>
</evidence>
<dbReference type="AlphaFoldDB" id="A0A345HXY2"/>
<dbReference type="EMBL" id="CP031194">
    <property type="protein sequence ID" value="AXG81556.1"/>
    <property type="molecule type" value="Genomic_DNA"/>
</dbReference>
<keyword evidence="1" id="KW-0285">Flavoprotein</keyword>
<evidence type="ECO:0000256" key="4">
    <source>
        <dbReference type="ARBA" id="ARBA00023033"/>
    </source>
</evidence>
<dbReference type="Gene3D" id="3.20.20.30">
    <property type="entry name" value="Luciferase-like domain"/>
    <property type="match status" value="1"/>
</dbReference>
<keyword evidence="4" id="KW-0503">Monooxygenase</keyword>
<protein>
    <submittedName>
        <fullName evidence="7">LLM class flavin-dependent oxidoreductase</fullName>
    </submittedName>
</protein>
<dbReference type="Pfam" id="PF00296">
    <property type="entry name" value="Bac_luciferase"/>
    <property type="match status" value="1"/>
</dbReference>
<proteinExistence type="predicted"/>
<evidence type="ECO:0000256" key="1">
    <source>
        <dbReference type="ARBA" id="ARBA00022630"/>
    </source>
</evidence>
<dbReference type="GO" id="GO:0004497">
    <property type="term" value="F:monooxygenase activity"/>
    <property type="evidence" value="ECO:0007669"/>
    <property type="project" value="UniProtKB-KW"/>
</dbReference>
<dbReference type="SUPFAM" id="SSF51679">
    <property type="entry name" value="Bacterial luciferase-like"/>
    <property type="match status" value="1"/>
</dbReference>
<feature type="region of interest" description="Disordered" evidence="5">
    <location>
        <begin position="360"/>
        <end position="404"/>
    </location>
</feature>
<dbReference type="RefSeq" id="WP_114664097.1">
    <property type="nucleotide sequence ID" value="NZ_CP031194.1"/>
</dbReference>
<dbReference type="InterPro" id="IPR036661">
    <property type="entry name" value="Luciferase-like_sf"/>
</dbReference>
<evidence type="ECO:0000256" key="2">
    <source>
        <dbReference type="ARBA" id="ARBA00022643"/>
    </source>
</evidence>
<sequence>MPVEFLGIAATNDGSETGPRSGAAFDKEYTLKLARAHEDHGWDRVLFAYGSGSPDPAPAAAYIASRLDKLQILLAHRPNVSYPTFAAKTFATLDQISDGRLTVHFITGGNDHEQGREGDTLTKDQRYGRTREYIEIVKRIWTSHESFDHEGEHYRFHDFVSDVFPVQQPRPDVSFGGSSAAAYAAGGAEADIYALWGEPLERTAEQIASVRAAARAAGHATPPRIQVAFRPIIAPTEELAWEKAYRTVDTIKARRARGDSAVVRHHRRGEPENAGSRRLISIARDGERYDRALWTPTAAATGGAGNSNALVGTPETVARALLDYYDLGVDIISARGYDLLGDAIDFGRHVIPLVREGVARRDAEGARRGPETLDPEILGPRSVPTGSEGPRAAGPRAAGAGAGR</sequence>
<name>A0A345HXY2_9ACTN</name>
<accession>A0A345HXY2</accession>
<feature type="compositionally biased region" description="Low complexity" evidence="5">
    <location>
        <begin position="389"/>
        <end position="404"/>
    </location>
</feature>